<gene>
    <name evidence="2" type="ORF">PROFUN_00859</name>
</gene>
<evidence type="ECO:0000313" key="2">
    <source>
        <dbReference type="EMBL" id="PRP89595.1"/>
    </source>
</evidence>
<organism evidence="2 3">
    <name type="scientific">Planoprotostelium fungivorum</name>
    <dbReference type="NCBI Taxonomy" id="1890364"/>
    <lineage>
        <taxon>Eukaryota</taxon>
        <taxon>Amoebozoa</taxon>
        <taxon>Evosea</taxon>
        <taxon>Variosea</taxon>
        <taxon>Cavosteliida</taxon>
        <taxon>Cavosteliaceae</taxon>
        <taxon>Planoprotostelium</taxon>
    </lineage>
</organism>
<evidence type="ECO:0000256" key="1">
    <source>
        <dbReference type="SAM" id="MobiDB-lite"/>
    </source>
</evidence>
<evidence type="ECO:0000313" key="3">
    <source>
        <dbReference type="Proteomes" id="UP000241769"/>
    </source>
</evidence>
<sequence>MSRQMLSSSMRDEKLDERDVSSETKNVYSLKTREPVVQEGVQGVELKSSELDLTPAVSSRCSQRATVNSRRCTYGPHMTAVQMATDSPSATQWLGLYISSNTRLIFAMRVSHTSENSDDFLTPVYIHNTPNYHVS</sequence>
<dbReference type="EMBL" id="MDYQ01000002">
    <property type="protein sequence ID" value="PRP89595.1"/>
    <property type="molecule type" value="Genomic_DNA"/>
</dbReference>
<comment type="caution">
    <text evidence="2">The sequence shown here is derived from an EMBL/GenBank/DDBJ whole genome shotgun (WGS) entry which is preliminary data.</text>
</comment>
<dbReference type="Proteomes" id="UP000241769">
    <property type="component" value="Unassembled WGS sequence"/>
</dbReference>
<protein>
    <submittedName>
        <fullName evidence="2">Uncharacterized protein</fullName>
    </submittedName>
</protein>
<name>A0A2P6P053_9EUKA</name>
<accession>A0A2P6P053</accession>
<keyword evidence="3" id="KW-1185">Reference proteome</keyword>
<feature type="region of interest" description="Disordered" evidence="1">
    <location>
        <begin position="1"/>
        <end position="26"/>
    </location>
</feature>
<feature type="compositionally biased region" description="Basic and acidic residues" evidence="1">
    <location>
        <begin position="10"/>
        <end position="22"/>
    </location>
</feature>
<reference evidence="2 3" key="1">
    <citation type="journal article" date="2018" name="Genome Biol. Evol.">
        <title>Multiple Roots of Fruiting Body Formation in Amoebozoa.</title>
        <authorList>
            <person name="Hillmann F."/>
            <person name="Forbes G."/>
            <person name="Novohradska S."/>
            <person name="Ferling I."/>
            <person name="Riege K."/>
            <person name="Groth M."/>
            <person name="Westermann M."/>
            <person name="Marz M."/>
            <person name="Spaller T."/>
            <person name="Winckler T."/>
            <person name="Schaap P."/>
            <person name="Glockner G."/>
        </authorList>
    </citation>
    <scope>NUCLEOTIDE SEQUENCE [LARGE SCALE GENOMIC DNA]</scope>
    <source>
        <strain evidence="2 3">Jena</strain>
    </source>
</reference>
<dbReference type="AlphaFoldDB" id="A0A2P6P053"/>
<proteinExistence type="predicted"/>
<dbReference type="InParanoid" id="A0A2P6P053"/>